<dbReference type="Pfam" id="PF01740">
    <property type="entry name" value="STAS"/>
    <property type="match status" value="1"/>
</dbReference>
<protein>
    <recommendedName>
        <fullName evidence="2">STAS domain-containing protein</fullName>
    </recommendedName>
</protein>
<proteinExistence type="predicted"/>
<evidence type="ECO:0000259" key="2">
    <source>
        <dbReference type="PROSITE" id="PS50801"/>
    </source>
</evidence>
<evidence type="ECO:0000256" key="1">
    <source>
        <dbReference type="ARBA" id="ARBA00022553"/>
    </source>
</evidence>
<dbReference type="InterPro" id="IPR002645">
    <property type="entry name" value="STAS_dom"/>
</dbReference>
<dbReference type="EMBL" id="LILC01000013">
    <property type="protein sequence ID" value="KOO46136.1"/>
    <property type="molecule type" value="Genomic_DNA"/>
</dbReference>
<comment type="caution">
    <text evidence="3">The sequence shown here is derived from an EMBL/GenBank/DDBJ whole genome shotgun (WGS) entry which is preliminary data.</text>
</comment>
<feature type="domain" description="STAS" evidence="2">
    <location>
        <begin position="147"/>
        <end position="261"/>
    </location>
</feature>
<dbReference type="STRING" id="284581.AMD01_09715"/>
<dbReference type="GO" id="GO:0019825">
    <property type="term" value="F:oxygen binding"/>
    <property type="evidence" value="ECO:0007669"/>
    <property type="project" value="InterPro"/>
</dbReference>
<dbReference type="Proteomes" id="UP000037558">
    <property type="component" value="Unassembled WGS sequence"/>
</dbReference>
<dbReference type="InterPro" id="IPR012292">
    <property type="entry name" value="Globin/Proto"/>
</dbReference>
<dbReference type="PATRIC" id="fig|284581.3.peg.2019"/>
<dbReference type="InterPro" id="IPR014792">
    <property type="entry name" value="RsbRA_N"/>
</dbReference>
<dbReference type="PROSITE" id="PS50801">
    <property type="entry name" value="STAS"/>
    <property type="match status" value="1"/>
</dbReference>
<name>A0A0M0L4Z3_9BACI</name>
<dbReference type="Pfam" id="PF08678">
    <property type="entry name" value="Rsbr_N"/>
    <property type="match status" value="1"/>
</dbReference>
<keyword evidence="4" id="KW-1185">Reference proteome</keyword>
<gene>
    <name evidence="3" type="ORF">AMD01_09715</name>
</gene>
<dbReference type="PANTHER" id="PTHR33745:SF3">
    <property type="entry name" value="RSBT CO-ANTAGONIST PROTEIN RSBRC"/>
    <property type="match status" value="1"/>
</dbReference>
<dbReference type="AlphaFoldDB" id="A0A0M0L4Z3"/>
<reference evidence="4" key="1">
    <citation type="submission" date="2015-08" db="EMBL/GenBank/DDBJ databases">
        <title>Fjat-14210 dsm16467.</title>
        <authorList>
            <person name="Liu B."/>
            <person name="Wang J."/>
            <person name="Zhu Y."/>
            <person name="Liu G."/>
            <person name="Chen Q."/>
            <person name="Chen Z."/>
            <person name="Lan J."/>
            <person name="Che J."/>
            <person name="Ge C."/>
            <person name="Shi H."/>
            <person name="Pan Z."/>
            <person name="Liu X."/>
        </authorList>
    </citation>
    <scope>NUCLEOTIDE SEQUENCE [LARGE SCALE GENOMIC DNA]</scope>
    <source>
        <strain evidence="4">DSM 16467</strain>
    </source>
</reference>
<sequence>MNASIVSLLEANKDSLYSDWKEHLNSITDPHIEEFKGNHSLNEEAFSLIINSLKEYETEDFSELRAFYNKLFTKEWSLNYLTAAFQQFRRSALYMMLKQDIPRENIMTFYEEIDGWFDPILMHLVNDCSESWRTRFEEQKQTVQELTAPIIPVFEKICVLPLIGVIDSERAETIKENLLNGIISTRSEYVLIDITGVPVVDTYVSNYLMQATQAANMLGSTCIIVGIRPEIAQTLVNLGVTLNVLTFANLNKGIQYALRQTQRAQ</sequence>
<dbReference type="Gene3D" id="3.30.750.24">
    <property type="entry name" value="STAS domain"/>
    <property type="match status" value="1"/>
</dbReference>
<dbReference type="PANTHER" id="PTHR33745">
    <property type="entry name" value="RSBT ANTAGONIST PROTEIN RSBS-RELATED"/>
    <property type="match status" value="1"/>
</dbReference>
<dbReference type="CDD" id="cd07041">
    <property type="entry name" value="STAS_RsbR_RsbS_like"/>
    <property type="match status" value="1"/>
</dbReference>
<dbReference type="SUPFAM" id="SSF52091">
    <property type="entry name" value="SpoIIaa-like"/>
    <property type="match status" value="1"/>
</dbReference>
<organism evidence="3 4">
    <name type="scientific">Priestia koreensis</name>
    <dbReference type="NCBI Taxonomy" id="284581"/>
    <lineage>
        <taxon>Bacteria</taxon>
        <taxon>Bacillati</taxon>
        <taxon>Bacillota</taxon>
        <taxon>Bacilli</taxon>
        <taxon>Bacillales</taxon>
        <taxon>Bacillaceae</taxon>
        <taxon>Priestia</taxon>
    </lineage>
</organism>
<evidence type="ECO:0000313" key="4">
    <source>
        <dbReference type="Proteomes" id="UP000037558"/>
    </source>
</evidence>
<dbReference type="InterPro" id="IPR036513">
    <property type="entry name" value="STAS_dom_sf"/>
</dbReference>
<evidence type="ECO:0000313" key="3">
    <source>
        <dbReference type="EMBL" id="KOO46136.1"/>
    </source>
</evidence>
<keyword evidence="1" id="KW-0597">Phosphoprotein</keyword>
<dbReference type="Gene3D" id="1.10.490.10">
    <property type="entry name" value="Globins"/>
    <property type="match status" value="1"/>
</dbReference>
<dbReference type="GO" id="GO:0020037">
    <property type="term" value="F:heme binding"/>
    <property type="evidence" value="ECO:0007669"/>
    <property type="project" value="InterPro"/>
</dbReference>
<dbReference type="InterPro" id="IPR051932">
    <property type="entry name" value="Bact_StressResp_Reg"/>
</dbReference>
<dbReference type="OrthoDB" id="9800154at2"/>
<dbReference type="RefSeq" id="WP_053401203.1">
    <property type="nucleotide sequence ID" value="NZ_JAUKEN010000001.1"/>
</dbReference>
<accession>A0A0M0L4Z3</accession>